<feature type="transmembrane region" description="Helical" evidence="1">
    <location>
        <begin position="166"/>
        <end position="185"/>
    </location>
</feature>
<dbReference type="InterPro" id="IPR010293">
    <property type="entry name" value="Sbt_1"/>
</dbReference>
<dbReference type="PANTHER" id="PTHR40400">
    <property type="entry name" value="SLR1512 PROTEIN"/>
    <property type="match status" value="1"/>
</dbReference>
<evidence type="ECO:0000313" key="2">
    <source>
        <dbReference type="EMBL" id="BDG73191.1"/>
    </source>
</evidence>
<gene>
    <name evidence="2" type="ORF">Rmf_31200</name>
</gene>
<feature type="transmembrane region" description="Helical" evidence="1">
    <location>
        <begin position="230"/>
        <end position="252"/>
    </location>
</feature>
<keyword evidence="1" id="KW-0472">Membrane</keyword>
<name>A0ABN6P436_9PROT</name>
<keyword evidence="1" id="KW-0812">Transmembrane</keyword>
<feature type="transmembrane region" description="Helical" evidence="1">
    <location>
        <begin position="258"/>
        <end position="277"/>
    </location>
</feature>
<feature type="transmembrane region" description="Helical" evidence="1">
    <location>
        <begin position="191"/>
        <end position="209"/>
    </location>
</feature>
<dbReference type="Pfam" id="PF05982">
    <property type="entry name" value="Sbt_1"/>
    <property type="match status" value="1"/>
</dbReference>
<sequence>MSFADLLPPPVLFFALGFAAAALRSDLAVPDALAKALSLYLMMAIGLKGGIAVAQPGAAAAMLPALALGVALSALMPVPAYALLRAGTRLDRATAAAVSAHYGSVSVVTFAAAAGQLTAAGVPYEGFMPAVLAAMETPAILTALLLARRGGEQTTGGGRELAREVLLNGSVVLLLGAFLIGWLGAAGAERQLSPFITALFPGALCLFLLEMGLTAARRLRDRGRGLDVRLVGFAVLMPLLGGALGLGAGLLAGLSPGGVGLMAVLGASASYIAVPAAMRMALPAADAGIYVTLSLAVTFPFNILAGIPLWLWAARAATGAG</sequence>
<dbReference type="EMBL" id="AP025637">
    <property type="protein sequence ID" value="BDG73191.1"/>
    <property type="molecule type" value="Genomic_DNA"/>
</dbReference>
<reference evidence="2 3" key="1">
    <citation type="journal article" date="2016" name="Microbes Environ.">
        <title>Phylogenetically diverse aerobic anoxygenic phototrophic bacteria isolated from epilithic biofilms in Tama river, Japan.</title>
        <authorList>
            <person name="Hirose S."/>
            <person name="Matsuura K."/>
            <person name="Haruta S."/>
        </authorList>
    </citation>
    <scope>NUCLEOTIDE SEQUENCE [LARGE SCALE GENOMIC DNA]</scope>
    <source>
        <strain evidence="2 3">S08</strain>
    </source>
</reference>
<accession>A0ABN6P436</accession>
<feature type="transmembrane region" description="Helical" evidence="1">
    <location>
        <begin position="289"/>
        <end position="313"/>
    </location>
</feature>
<evidence type="ECO:0000256" key="1">
    <source>
        <dbReference type="SAM" id="Phobius"/>
    </source>
</evidence>
<feature type="transmembrane region" description="Helical" evidence="1">
    <location>
        <begin position="96"/>
        <end position="115"/>
    </location>
</feature>
<dbReference type="RefSeq" id="WP_244407426.1">
    <property type="nucleotide sequence ID" value="NZ_AP025637.1"/>
</dbReference>
<dbReference type="Proteomes" id="UP000831327">
    <property type="component" value="Chromosome"/>
</dbReference>
<protein>
    <submittedName>
        <fullName evidence="2">Sodium-dependent bicarbonate transport family permease</fullName>
    </submittedName>
</protein>
<feature type="transmembrane region" description="Helical" evidence="1">
    <location>
        <begin position="58"/>
        <end position="84"/>
    </location>
</feature>
<feature type="transmembrane region" description="Helical" evidence="1">
    <location>
        <begin position="127"/>
        <end position="146"/>
    </location>
</feature>
<keyword evidence="3" id="KW-1185">Reference proteome</keyword>
<keyword evidence="1" id="KW-1133">Transmembrane helix</keyword>
<organism evidence="2 3">
    <name type="scientific">Roseomonas fluvialis</name>
    <dbReference type="NCBI Taxonomy" id="1750527"/>
    <lineage>
        <taxon>Bacteria</taxon>
        <taxon>Pseudomonadati</taxon>
        <taxon>Pseudomonadota</taxon>
        <taxon>Alphaproteobacteria</taxon>
        <taxon>Acetobacterales</taxon>
        <taxon>Roseomonadaceae</taxon>
        <taxon>Roseomonas</taxon>
    </lineage>
</organism>
<dbReference type="PANTHER" id="PTHR40400:SF1">
    <property type="entry name" value="SLR1512 PROTEIN"/>
    <property type="match status" value="1"/>
</dbReference>
<proteinExistence type="predicted"/>
<evidence type="ECO:0000313" key="3">
    <source>
        <dbReference type="Proteomes" id="UP000831327"/>
    </source>
</evidence>